<dbReference type="Pfam" id="PF00486">
    <property type="entry name" value="Trans_reg_C"/>
    <property type="match status" value="1"/>
</dbReference>
<dbReference type="PANTHER" id="PTHR47691:SF3">
    <property type="entry name" value="HTH-TYPE TRANSCRIPTIONAL REGULATOR RV0890C-RELATED"/>
    <property type="match status" value="1"/>
</dbReference>
<keyword evidence="3" id="KW-0805">Transcription regulation</keyword>
<keyword evidence="4 6" id="KW-0238">DNA-binding</keyword>
<dbReference type="Gene3D" id="1.10.10.10">
    <property type="entry name" value="Winged helix-like DNA-binding domain superfamily/Winged helix DNA-binding domain"/>
    <property type="match status" value="1"/>
</dbReference>
<dbReference type="AlphaFoldDB" id="A0A239HP12"/>
<protein>
    <submittedName>
        <fullName evidence="9">Predicted ATPase</fullName>
    </submittedName>
</protein>
<evidence type="ECO:0000259" key="8">
    <source>
        <dbReference type="PROSITE" id="PS51755"/>
    </source>
</evidence>
<dbReference type="GO" id="GO:0000160">
    <property type="term" value="P:phosphorelay signal transduction system"/>
    <property type="evidence" value="ECO:0007669"/>
    <property type="project" value="UniProtKB-KW"/>
</dbReference>
<evidence type="ECO:0000256" key="3">
    <source>
        <dbReference type="ARBA" id="ARBA00023015"/>
    </source>
</evidence>
<evidence type="ECO:0000256" key="5">
    <source>
        <dbReference type="ARBA" id="ARBA00023163"/>
    </source>
</evidence>
<evidence type="ECO:0000256" key="4">
    <source>
        <dbReference type="ARBA" id="ARBA00023125"/>
    </source>
</evidence>
<evidence type="ECO:0000256" key="1">
    <source>
        <dbReference type="ARBA" id="ARBA00005820"/>
    </source>
</evidence>
<proteinExistence type="inferred from homology"/>
<dbReference type="InterPro" id="IPR016032">
    <property type="entry name" value="Sig_transdc_resp-reg_C-effctor"/>
</dbReference>
<dbReference type="OrthoDB" id="499349at2"/>
<dbReference type="Gene3D" id="1.25.40.10">
    <property type="entry name" value="Tetratricopeptide repeat domain"/>
    <property type="match status" value="2"/>
</dbReference>
<gene>
    <name evidence="9" type="ORF">SAMN05216252_1099</name>
</gene>
<dbReference type="InterPro" id="IPR041664">
    <property type="entry name" value="AAA_16"/>
</dbReference>
<accession>A0A239HP12</accession>
<evidence type="ECO:0000256" key="6">
    <source>
        <dbReference type="PROSITE-ProRule" id="PRU01091"/>
    </source>
</evidence>
<dbReference type="InterPro" id="IPR005158">
    <property type="entry name" value="BTAD"/>
</dbReference>
<dbReference type="InterPro" id="IPR027417">
    <property type="entry name" value="P-loop_NTPase"/>
</dbReference>
<evidence type="ECO:0000256" key="2">
    <source>
        <dbReference type="ARBA" id="ARBA00023012"/>
    </source>
</evidence>
<keyword evidence="10" id="KW-1185">Reference proteome</keyword>
<feature type="compositionally biased region" description="Low complexity" evidence="7">
    <location>
        <begin position="253"/>
        <end position="266"/>
    </location>
</feature>
<dbReference type="SUPFAM" id="SSF52540">
    <property type="entry name" value="P-loop containing nucleoside triphosphate hydrolases"/>
    <property type="match status" value="1"/>
</dbReference>
<dbReference type="FunFam" id="1.25.40.10:FF:000222">
    <property type="entry name" value="SARP family transcriptional regulator"/>
    <property type="match status" value="1"/>
</dbReference>
<keyword evidence="5" id="KW-0804">Transcription</keyword>
<dbReference type="PROSITE" id="PS51755">
    <property type="entry name" value="OMPR_PHOB"/>
    <property type="match status" value="1"/>
</dbReference>
<dbReference type="InterPro" id="IPR058852">
    <property type="entry name" value="HTH_77"/>
</dbReference>
<dbReference type="SUPFAM" id="SSF46894">
    <property type="entry name" value="C-terminal effector domain of the bipartite response regulators"/>
    <property type="match status" value="1"/>
</dbReference>
<dbReference type="PANTHER" id="PTHR47691">
    <property type="entry name" value="REGULATOR-RELATED"/>
    <property type="match status" value="1"/>
</dbReference>
<dbReference type="SMART" id="SM00862">
    <property type="entry name" value="Trans_reg_C"/>
    <property type="match status" value="1"/>
</dbReference>
<evidence type="ECO:0000256" key="7">
    <source>
        <dbReference type="SAM" id="MobiDB-lite"/>
    </source>
</evidence>
<feature type="DNA-binding region" description="OmpR/PhoB-type" evidence="6">
    <location>
        <begin position="1"/>
        <end position="101"/>
    </location>
</feature>
<dbReference type="Pfam" id="PF03704">
    <property type="entry name" value="BTAD"/>
    <property type="match status" value="1"/>
</dbReference>
<comment type="similarity">
    <text evidence="1">Belongs to the AfsR/DnrI/RedD regulatory family.</text>
</comment>
<dbReference type="RefSeq" id="WP_089225255.1">
    <property type="nucleotide sequence ID" value="NZ_FZOF01000009.1"/>
</dbReference>
<evidence type="ECO:0000313" key="9">
    <source>
        <dbReference type="EMBL" id="SNS82911.1"/>
    </source>
</evidence>
<reference evidence="9 10" key="1">
    <citation type="submission" date="2017-06" db="EMBL/GenBank/DDBJ databases">
        <authorList>
            <person name="Kim H.J."/>
            <person name="Triplett B.A."/>
        </authorList>
    </citation>
    <scope>NUCLEOTIDE SEQUENCE [LARGE SCALE GENOMIC DNA]</scope>
    <source>
        <strain evidence="9 10">CGMCC 4.1858</strain>
    </source>
</reference>
<name>A0A239HP12_9ACTN</name>
<feature type="region of interest" description="Disordered" evidence="7">
    <location>
        <begin position="249"/>
        <end position="268"/>
    </location>
</feature>
<dbReference type="CDD" id="cd15831">
    <property type="entry name" value="BTAD"/>
    <property type="match status" value="1"/>
</dbReference>
<feature type="domain" description="OmpR/PhoB-type" evidence="8">
    <location>
        <begin position="1"/>
        <end position="101"/>
    </location>
</feature>
<organism evidence="9 10">
    <name type="scientific">Actinacidiphila glaucinigra</name>
    <dbReference type="NCBI Taxonomy" id="235986"/>
    <lineage>
        <taxon>Bacteria</taxon>
        <taxon>Bacillati</taxon>
        <taxon>Actinomycetota</taxon>
        <taxon>Actinomycetes</taxon>
        <taxon>Kitasatosporales</taxon>
        <taxon>Streptomycetaceae</taxon>
        <taxon>Actinacidiphila</taxon>
    </lineage>
</organism>
<dbReference type="EMBL" id="FZOF01000009">
    <property type="protein sequence ID" value="SNS82911.1"/>
    <property type="molecule type" value="Genomic_DNA"/>
</dbReference>
<evidence type="ECO:0000313" key="10">
    <source>
        <dbReference type="Proteomes" id="UP000198280"/>
    </source>
</evidence>
<dbReference type="Gene3D" id="3.40.50.300">
    <property type="entry name" value="P-loop containing nucleotide triphosphate hydrolases"/>
    <property type="match status" value="1"/>
</dbReference>
<dbReference type="Pfam" id="PF13191">
    <property type="entry name" value="AAA_16"/>
    <property type="match status" value="1"/>
</dbReference>
<keyword evidence="2" id="KW-0902">Two-component regulatory system</keyword>
<dbReference type="InterPro" id="IPR001867">
    <property type="entry name" value="OmpR/PhoB-type_DNA-bd"/>
</dbReference>
<dbReference type="GO" id="GO:0006355">
    <property type="term" value="P:regulation of DNA-templated transcription"/>
    <property type="evidence" value="ECO:0007669"/>
    <property type="project" value="InterPro"/>
</dbReference>
<dbReference type="Proteomes" id="UP000198280">
    <property type="component" value="Unassembled WGS sequence"/>
</dbReference>
<dbReference type="InterPro" id="IPR036388">
    <property type="entry name" value="WH-like_DNA-bd_sf"/>
</dbReference>
<dbReference type="SMART" id="SM01043">
    <property type="entry name" value="BTAD"/>
    <property type="match status" value="1"/>
</dbReference>
<dbReference type="GO" id="GO:0003677">
    <property type="term" value="F:DNA binding"/>
    <property type="evidence" value="ECO:0007669"/>
    <property type="project" value="UniProtKB-UniRule"/>
</dbReference>
<dbReference type="InterPro" id="IPR011990">
    <property type="entry name" value="TPR-like_helical_dom_sf"/>
</dbReference>
<dbReference type="SUPFAM" id="SSF48452">
    <property type="entry name" value="TPR-like"/>
    <property type="match status" value="2"/>
</dbReference>
<dbReference type="PRINTS" id="PR00364">
    <property type="entry name" value="DISEASERSIST"/>
</dbReference>
<dbReference type="Pfam" id="PF25872">
    <property type="entry name" value="HTH_77"/>
    <property type="match status" value="1"/>
</dbReference>
<sequence length="1082" mass="115755">MRYLILGATEARGPRGAPVSLGSGKRLRALLAALALNAPHAVSPDALIAEVWGGEGDGPPQDASGALQALVSRLRRALGPRDTDGARDTIASGPAGYRLLTDTPDDVDLHLFERLVREGGAALDAGDPAGAAETLESALALWRGPALADLPDRGSAAARAEDLRLSATYRRIEACLALGRAAELLPQLRGLVAEHPLHEPFRAQLIRALRAAGRPADALAAYEDTRLALADRLGTDPGPELRTLHAQLLSAEPRTAPPTSATPPRTGNLRARLTSFVGREAELGTLRASLTDGTHRLVTLTGPGGSGKTRLSQEAAAAVTGSSAYPDGVWLAEFAPLDRPAAVPDAVLSAIGRRDTAVLAAAREVRSAGQEADPAARLLEHCAQRRMLLVLDNCEHVIDAAAALTDQLLAACPGVTVLATSREPLGLPGETVRPVEPLPLPTAHRLFVERAAAVRPGFDADRDHSEAVDEICRRLDGLPLAIELAAARLRVLTPRQIAARLDDRFRLLTGGSRTALPRQQTLRAVVDWSWDLLGGAERTALRRLSVFAGGCTLQAAEAVCGEEALELIGQLVDKSLVVVDHGAQEVRYRLLETIHEYAAERAADDPADLAEAARRHTAYFTDFARTADSAMRGPDQLVWAARVEADLDNVRAVLRRTIDAGDEDEAIALALAMGWFWWLRNFRDEAREWLVRLIAMSELPDDPGAPGFWPRMSLRLLHLFVVSDTTPREEMQSPQMLALASRIIEVYSVPSPHSTRFPGILWPFSDYVVGRHEAIRGHADAMVAACRTYGGEWELAAALMFRTHITIDLPGGLPRAAADWPELLELSERLGDRWMRAQVCEAGAEMALAYGDYAAARADLEEALRLGGELGAHVEGIFVRSRLGELAHREGDDDAAEKLLRQAAEEAEQYGVWDARAYIRALLATILLRRGDHREARRLVELAHGEGRMGTPPPDFELLVASLSARVAAAEGDTAGALAGFAVALRAGLDGFCAEPRLASAVEYAAEVLLALGDPVRAARLHGAADGLRAGLPRPVPEEEGVRAAEALARAALEDGPYERARAGGRELGGEGAHALLAEATA</sequence>